<dbReference type="EMBL" id="CP003985">
    <property type="protein sequence ID" value="AGF77117.1"/>
    <property type="molecule type" value="Genomic_DNA"/>
</dbReference>
<dbReference type="AlphaFoldDB" id="M1P605"/>
<keyword evidence="3" id="KW-1185">Reference proteome</keyword>
<proteinExistence type="predicted"/>
<gene>
    <name evidence="2" type="ordered locus">UWK_00536</name>
</gene>
<sequence length="74" mass="8296">MAPLYKSIGRWFLAGCRIFVGVLVAKTGIGLLQGLPFRGYNRQDDLFIGGFVLLLGAYIIFSTFFSLFFPDKKI</sequence>
<dbReference type="HOGENOM" id="CLU_2681757_0_0_7"/>
<accession>M1P605</accession>
<dbReference type="STRING" id="1167006.UWK_00536"/>
<reference evidence="3" key="1">
    <citation type="journal article" date="2013" name="Stand. Genomic Sci.">
        <title>Complete genome sequence of Desulfocapsa sulfexigens, a marine deltaproteobacterium specialized in disproportionating inorganic sulfur compounds.</title>
        <authorList>
            <person name="Finster K.W."/>
            <person name="Kjeldsen K.U."/>
            <person name="Kube M."/>
            <person name="Reinhardt R."/>
            <person name="Mussmann M."/>
            <person name="Amann R."/>
            <person name="Schreiber L."/>
        </authorList>
    </citation>
    <scope>NUCLEOTIDE SEQUENCE [LARGE SCALE GENOMIC DNA]</scope>
    <source>
        <strain evidence="3">DSM 10523 / SB164P1</strain>
    </source>
</reference>
<name>M1P605_DESSD</name>
<dbReference type="Proteomes" id="UP000011721">
    <property type="component" value="Chromosome"/>
</dbReference>
<evidence type="ECO:0000313" key="3">
    <source>
        <dbReference type="Proteomes" id="UP000011721"/>
    </source>
</evidence>
<keyword evidence="1" id="KW-0472">Membrane</keyword>
<dbReference type="KEGG" id="dsf:UWK_00536"/>
<keyword evidence="1" id="KW-0812">Transmembrane</keyword>
<keyword evidence="1" id="KW-1133">Transmembrane helix</keyword>
<evidence type="ECO:0000256" key="1">
    <source>
        <dbReference type="SAM" id="Phobius"/>
    </source>
</evidence>
<feature type="transmembrane region" description="Helical" evidence="1">
    <location>
        <begin position="47"/>
        <end position="69"/>
    </location>
</feature>
<protein>
    <submittedName>
        <fullName evidence="2">Uncharacterized protein</fullName>
    </submittedName>
</protein>
<evidence type="ECO:0000313" key="2">
    <source>
        <dbReference type="EMBL" id="AGF77117.1"/>
    </source>
</evidence>
<organism evidence="2 3">
    <name type="scientific">Desulfocapsa sulfexigens (strain DSM 10523 / SB164P1)</name>
    <dbReference type="NCBI Taxonomy" id="1167006"/>
    <lineage>
        <taxon>Bacteria</taxon>
        <taxon>Pseudomonadati</taxon>
        <taxon>Thermodesulfobacteriota</taxon>
        <taxon>Desulfobulbia</taxon>
        <taxon>Desulfobulbales</taxon>
        <taxon>Desulfocapsaceae</taxon>
        <taxon>Desulfocapsa</taxon>
    </lineage>
</organism>
<dbReference type="RefSeq" id="WP_015402815.1">
    <property type="nucleotide sequence ID" value="NC_020304.1"/>
</dbReference>
<feature type="transmembrane region" description="Helical" evidence="1">
    <location>
        <begin position="12"/>
        <end position="35"/>
    </location>
</feature>